<evidence type="ECO:0000313" key="2">
    <source>
        <dbReference type="EMBL" id="OHT10067.1"/>
    </source>
</evidence>
<dbReference type="VEuPathDB" id="TrichDB:TRFO_20790"/>
<feature type="transmembrane region" description="Helical" evidence="1">
    <location>
        <begin position="79"/>
        <end position="100"/>
    </location>
</feature>
<comment type="caution">
    <text evidence="2">The sequence shown here is derived from an EMBL/GenBank/DDBJ whole genome shotgun (WGS) entry which is preliminary data.</text>
</comment>
<reference evidence="2" key="1">
    <citation type="submission" date="2016-10" db="EMBL/GenBank/DDBJ databases">
        <authorList>
            <person name="Benchimol M."/>
            <person name="Almeida L.G."/>
            <person name="Vasconcelos A.T."/>
            <person name="Perreira-Neves A."/>
            <person name="Rosa I.A."/>
            <person name="Tasca T."/>
            <person name="Bogo M.R."/>
            <person name="de Souza W."/>
        </authorList>
    </citation>
    <scope>NUCLEOTIDE SEQUENCE [LARGE SCALE GENOMIC DNA]</scope>
    <source>
        <strain evidence="2">K</strain>
    </source>
</reference>
<organism evidence="2 3">
    <name type="scientific">Tritrichomonas foetus</name>
    <dbReference type="NCBI Taxonomy" id="1144522"/>
    <lineage>
        <taxon>Eukaryota</taxon>
        <taxon>Metamonada</taxon>
        <taxon>Parabasalia</taxon>
        <taxon>Tritrichomonadida</taxon>
        <taxon>Tritrichomonadidae</taxon>
        <taxon>Tritrichomonas</taxon>
    </lineage>
</organism>
<dbReference type="GeneID" id="94836293"/>
<keyword evidence="3" id="KW-1185">Reference proteome</keyword>
<proteinExistence type="predicted"/>
<gene>
    <name evidence="2" type="ORF">TRFO_20790</name>
</gene>
<keyword evidence="1" id="KW-0812">Transmembrane</keyword>
<keyword evidence="1" id="KW-0472">Membrane</keyword>
<dbReference type="RefSeq" id="XP_068363203.1">
    <property type="nucleotide sequence ID" value="XM_068501589.1"/>
</dbReference>
<keyword evidence="1" id="KW-1133">Transmembrane helix</keyword>
<sequence>MCYEKPYGVKILSYVLFAQLSYTNLSRTEFFDLVDSKFVVDLMEQKPLAKISAVMAFLFINPSNLAVVSFRGFKEGKIWILNVQLFISSFLLTVASRLSLLTRIRAPFSMNSIRKIVISLKNCSMEYNYVSKFYDKLDEYYESVISNFLE</sequence>
<evidence type="ECO:0000256" key="1">
    <source>
        <dbReference type="SAM" id="Phobius"/>
    </source>
</evidence>
<name>A0A1J4KFR6_9EUKA</name>
<dbReference type="AlphaFoldDB" id="A0A1J4KFR6"/>
<protein>
    <submittedName>
        <fullName evidence="2">Uncharacterized protein</fullName>
    </submittedName>
</protein>
<feature type="transmembrane region" description="Helical" evidence="1">
    <location>
        <begin position="53"/>
        <end position="73"/>
    </location>
</feature>
<dbReference type="Proteomes" id="UP000179807">
    <property type="component" value="Unassembled WGS sequence"/>
</dbReference>
<dbReference type="EMBL" id="MLAK01000622">
    <property type="protein sequence ID" value="OHT10067.1"/>
    <property type="molecule type" value="Genomic_DNA"/>
</dbReference>
<accession>A0A1J4KFR6</accession>
<evidence type="ECO:0000313" key="3">
    <source>
        <dbReference type="Proteomes" id="UP000179807"/>
    </source>
</evidence>